<evidence type="ECO:0000313" key="3">
    <source>
        <dbReference type="WBParaSite" id="HNAJ_0000489901-mRNA-1"/>
    </source>
</evidence>
<evidence type="ECO:0000313" key="1">
    <source>
        <dbReference type="EMBL" id="VDO00757.1"/>
    </source>
</evidence>
<accession>A0A0R3TCW0</accession>
<sequence>GPAGSSIGCNCIHRQADYFAGKIPSFVPCATHSYLEFHGSATDLRNPNRFHSRKYREYQPGAMLATSSNKIKPWKRAHSDESLSVHVRVNAQTPTSVITATMPSMPVTTTATNSKSSEVTSNAVPVSDTCTRLPDYRPVSVNYEASLMDMIEANRVSQ</sequence>
<proteinExistence type="predicted"/>
<dbReference type="AlphaFoldDB" id="A0A0R3TCW0"/>
<reference evidence="1 2" key="2">
    <citation type="submission" date="2018-11" db="EMBL/GenBank/DDBJ databases">
        <authorList>
            <consortium name="Pathogen Informatics"/>
        </authorList>
    </citation>
    <scope>NUCLEOTIDE SEQUENCE [LARGE SCALE GENOMIC DNA]</scope>
</reference>
<dbReference type="OrthoDB" id="6251518at2759"/>
<organism evidence="3">
    <name type="scientific">Rodentolepis nana</name>
    <name type="common">Dwarf tapeworm</name>
    <name type="synonym">Hymenolepis nana</name>
    <dbReference type="NCBI Taxonomy" id="102285"/>
    <lineage>
        <taxon>Eukaryota</taxon>
        <taxon>Metazoa</taxon>
        <taxon>Spiralia</taxon>
        <taxon>Lophotrochozoa</taxon>
        <taxon>Platyhelminthes</taxon>
        <taxon>Cestoda</taxon>
        <taxon>Eucestoda</taxon>
        <taxon>Cyclophyllidea</taxon>
        <taxon>Hymenolepididae</taxon>
        <taxon>Rodentolepis</taxon>
    </lineage>
</organism>
<evidence type="ECO:0000313" key="2">
    <source>
        <dbReference type="Proteomes" id="UP000278807"/>
    </source>
</evidence>
<dbReference type="WBParaSite" id="HNAJ_0000489901-mRNA-1">
    <property type="protein sequence ID" value="HNAJ_0000489901-mRNA-1"/>
    <property type="gene ID" value="HNAJ_0000489901"/>
</dbReference>
<reference evidence="3" key="1">
    <citation type="submission" date="2017-02" db="UniProtKB">
        <authorList>
            <consortium name="WormBaseParasite"/>
        </authorList>
    </citation>
    <scope>IDENTIFICATION</scope>
</reference>
<gene>
    <name evidence="1" type="ORF">HNAJ_LOCUS4897</name>
</gene>
<protein>
    <submittedName>
        <fullName evidence="3">HDNR domain-containing protein</fullName>
    </submittedName>
</protein>
<dbReference type="EMBL" id="UZAE01003800">
    <property type="protein sequence ID" value="VDO00757.1"/>
    <property type="molecule type" value="Genomic_DNA"/>
</dbReference>
<name>A0A0R3TCW0_RODNA</name>
<dbReference type="Proteomes" id="UP000278807">
    <property type="component" value="Unassembled WGS sequence"/>
</dbReference>
<keyword evidence="2" id="KW-1185">Reference proteome</keyword>
<dbReference type="STRING" id="102285.A0A0R3TCW0"/>